<dbReference type="Pfam" id="PF14534">
    <property type="entry name" value="DUF4440"/>
    <property type="match status" value="1"/>
</dbReference>
<keyword evidence="4" id="KW-1185">Reference proteome</keyword>
<feature type="domain" description="DUF4440" evidence="2">
    <location>
        <begin position="37"/>
        <end position="142"/>
    </location>
</feature>
<keyword evidence="1" id="KW-0732">Signal</keyword>
<dbReference type="EMBL" id="JAALLS010000031">
    <property type="protein sequence ID" value="NGP90034.1"/>
    <property type="molecule type" value="Genomic_DNA"/>
</dbReference>
<evidence type="ECO:0000313" key="4">
    <source>
        <dbReference type="Proteomes" id="UP000479132"/>
    </source>
</evidence>
<feature type="signal peptide" evidence="1">
    <location>
        <begin position="1"/>
        <end position="20"/>
    </location>
</feature>
<reference evidence="3 4" key="1">
    <citation type="submission" date="2020-02" db="EMBL/GenBank/DDBJ databases">
        <title>Aliifodinibius halophilus 2W32, complete genome.</title>
        <authorList>
            <person name="Li Y."/>
            <person name="Wu S."/>
        </authorList>
    </citation>
    <scope>NUCLEOTIDE SEQUENCE [LARGE SCALE GENOMIC DNA]</scope>
    <source>
        <strain evidence="3 4">2W32</strain>
    </source>
</reference>
<dbReference type="InterPro" id="IPR032710">
    <property type="entry name" value="NTF2-like_dom_sf"/>
</dbReference>
<organism evidence="3 4">
    <name type="scientific">Fodinibius halophilus</name>
    <dbReference type="NCBI Taxonomy" id="1736908"/>
    <lineage>
        <taxon>Bacteria</taxon>
        <taxon>Pseudomonadati</taxon>
        <taxon>Balneolota</taxon>
        <taxon>Balneolia</taxon>
        <taxon>Balneolales</taxon>
        <taxon>Balneolaceae</taxon>
        <taxon>Fodinibius</taxon>
    </lineage>
</organism>
<dbReference type="RefSeq" id="WP_165271263.1">
    <property type="nucleotide sequence ID" value="NZ_JAALLS010000031.1"/>
</dbReference>
<sequence>MKIFNTAILLLLFSSTTVFAQNSDKTMTNDQEAFVQVLDDFKSAIIDNDQEQASSLLTKDARILEGGGIETKKEYLSHHFHSDGKFLSAMDMKVISRKVKSTKSTAWVSTTSSMKGTYNDREMDLKSAELAVLVKTEDRWKISAVHWSSR</sequence>
<proteinExistence type="predicted"/>
<protein>
    <submittedName>
        <fullName evidence="3">Nuclear transport factor 2 family protein</fullName>
    </submittedName>
</protein>
<dbReference type="Gene3D" id="3.10.450.50">
    <property type="match status" value="1"/>
</dbReference>
<name>A0A6M1TGY7_9BACT</name>
<evidence type="ECO:0000256" key="1">
    <source>
        <dbReference type="SAM" id="SignalP"/>
    </source>
</evidence>
<dbReference type="Proteomes" id="UP000479132">
    <property type="component" value="Unassembled WGS sequence"/>
</dbReference>
<dbReference type="AlphaFoldDB" id="A0A6M1TGY7"/>
<feature type="chain" id="PRO_5026857578" evidence="1">
    <location>
        <begin position="21"/>
        <end position="150"/>
    </location>
</feature>
<accession>A0A6M1TGY7</accession>
<gene>
    <name evidence="3" type="ORF">G3569_16880</name>
</gene>
<dbReference type="SUPFAM" id="SSF54427">
    <property type="entry name" value="NTF2-like"/>
    <property type="match status" value="1"/>
</dbReference>
<comment type="caution">
    <text evidence="3">The sequence shown here is derived from an EMBL/GenBank/DDBJ whole genome shotgun (WGS) entry which is preliminary data.</text>
</comment>
<evidence type="ECO:0000313" key="3">
    <source>
        <dbReference type="EMBL" id="NGP90034.1"/>
    </source>
</evidence>
<dbReference type="InterPro" id="IPR027843">
    <property type="entry name" value="DUF4440"/>
</dbReference>
<evidence type="ECO:0000259" key="2">
    <source>
        <dbReference type="Pfam" id="PF14534"/>
    </source>
</evidence>